<dbReference type="InterPro" id="IPR025836">
    <property type="entry name" value="Zn_knuckle_CX2CX4HX4C"/>
</dbReference>
<name>A0AAW2BS59_9ROSI</name>
<dbReference type="InterPro" id="IPR040256">
    <property type="entry name" value="At4g02000-like"/>
</dbReference>
<organism evidence="4 5">
    <name type="scientific">Lithocarpus litseifolius</name>
    <dbReference type="NCBI Taxonomy" id="425828"/>
    <lineage>
        <taxon>Eukaryota</taxon>
        <taxon>Viridiplantae</taxon>
        <taxon>Streptophyta</taxon>
        <taxon>Embryophyta</taxon>
        <taxon>Tracheophyta</taxon>
        <taxon>Spermatophyta</taxon>
        <taxon>Magnoliopsida</taxon>
        <taxon>eudicotyledons</taxon>
        <taxon>Gunneridae</taxon>
        <taxon>Pentapetalae</taxon>
        <taxon>rosids</taxon>
        <taxon>fabids</taxon>
        <taxon>Fagales</taxon>
        <taxon>Fagaceae</taxon>
        <taxon>Lithocarpus</taxon>
    </lineage>
</organism>
<evidence type="ECO:0000259" key="3">
    <source>
        <dbReference type="PROSITE" id="PS50158"/>
    </source>
</evidence>
<accession>A0AAW2BS59</accession>
<feature type="region of interest" description="Disordered" evidence="2">
    <location>
        <begin position="155"/>
        <end position="194"/>
    </location>
</feature>
<dbReference type="Pfam" id="PF14392">
    <property type="entry name" value="zf-CCHC_4"/>
    <property type="match status" value="1"/>
</dbReference>
<evidence type="ECO:0000256" key="2">
    <source>
        <dbReference type="SAM" id="MobiDB-lite"/>
    </source>
</evidence>
<sequence length="311" mass="35185">MNSTGVFEDLSFNQTRFWVQVHDLPIKRSLEVAMEIVSVMGNVDVRMSREGGSSSFNFFRIRVSVDITKPLCRGRRITMASGKEGWVSFKYERLPNICYWCGRLTHGDRDCPKWVKSRGTLKVEDQQFGTWLRAAKPRMSRRTVIRVVGMDEEDFGVDDDQQKTRERGNEGSGSGGRRTTAAEEKMVARHGEEDSDVADNINEDVLVTESPTNLDSINEDEPVMDVILHSLAYLNPGNNREKADFSEQLEEIDKELLKFDNVQVSDIMSGDNVSKEDMGLQRVYKVIGPGDVGLHFNDEAAKEKNITPKRG</sequence>
<dbReference type="AlphaFoldDB" id="A0AAW2BS59"/>
<feature type="compositionally biased region" description="Basic and acidic residues" evidence="2">
    <location>
        <begin position="160"/>
        <end position="169"/>
    </location>
</feature>
<dbReference type="PANTHER" id="PTHR31286:SF167">
    <property type="entry name" value="OS09G0268800 PROTEIN"/>
    <property type="match status" value="1"/>
</dbReference>
<feature type="compositionally biased region" description="Basic and acidic residues" evidence="2">
    <location>
        <begin position="180"/>
        <end position="192"/>
    </location>
</feature>
<evidence type="ECO:0000256" key="1">
    <source>
        <dbReference type="PROSITE-ProRule" id="PRU00047"/>
    </source>
</evidence>
<evidence type="ECO:0000313" key="4">
    <source>
        <dbReference type="EMBL" id="KAK9987574.1"/>
    </source>
</evidence>
<dbReference type="InterPro" id="IPR001878">
    <property type="entry name" value="Znf_CCHC"/>
</dbReference>
<keyword evidence="1" id="KW-0863">Zinc-finger</keyword>
<dbReference type="PANTHER" id="PTHR31286">
    <property type="entry name" value="GLYCINE-RICH CELL WALL STRUCTURAL PROTEIN 1.8-LIKE"/>
    <property type="match status" value="1"/>
</dbReference>
<keyword evidence="1" id="KW-0479">Metal-binding</keyword>
<dbReference type="GO" id="GO:0003676">
    <property type="term" value="F:nucleic acid binding"/>
    <property type="evidence" value="ECO:0007669"/>
    <property type="project" value="InterPro"/>
</dbReference>
<keyword evidence="1" id="KW-0862">Zinc</keyword>
<dbReference type="EMBL" id="JAZDWU010000010">
    <property type="protein sequence ID" value="KAK9987574.1"/>
    <property type="molecule type" value="Genomic_DNA"/>
</dbReference>
<dbReference type="PROSITE" id="PS50158">
    <property type="entry name" value="ZF_CCHC"/>
    <property type="match status" value="1"/>
</dbReference>
<dbReference type="GO" id="GO:0008270">
    <property type="term" value="F:zinc ion binding"/>
    <property type="evidence" value="ECO:0007669"/>
    <property type="project" value="UniProtKB-KW"/>
</dbReference>
<proteinExistence type="predicted"/>
<protein>
    <recommendedName>
        <fullName evidence="3">CCHC-type domain-containing protein</fullName>
    </recommendedName>
</protein>
<evidence type="ECO:0000313" key="5">
    <source>
        <dbReference type="Proteomes" id="UP001459277"/>
    </source>
</evidence>
<keyword evidence="5" id="KW-1185">Reference proteome</keyword>
<reference evidence="4 5" key="1">
    <citation type="submission" date="2024-01" db="EMBL/GenBank/DDBJ databases">
        <title>A telomere-to-telomere, gap-free genome of sweet tea (Lithocarpus litseifolius).</title>
        <authorList>
            <person name="Zhou J."/>
        </authorList>
    </citation>
    <scope>NUCLEOTIDE SEQUENCE [LARGE SCALE GENOMIC DNA]</scope>
    <source>
        <strain evidence="4">Zhou-2022a</strain>
        <tissue evidence="4">Leaf</tissue>
    </source>
</reference>
<feature type="domain" description="CCHC-type" evidence="3">
    <location>
        <begin position="98"/>
        <end position="113"/>
    </location>
</feature>
<gene>
    <name evidence="4" type="ORF">SO802_027813</name>
</gene>
<comment type="caution">
    <text evidence="4">The sequence shown here is derived from an EMBL/GenBank/DDBJ whole genome shotgun (WGS) entry which is preliminary data.</text>
</comment>
<dbReference type="Proteomes" id="UP001459277">
    <property type="component" value="Unassembled WGS sequence"/>
</dbReference>